<proteinExistence type="inferred from homology"/>
<dbReference type="GO" id="GO:0052735">
    <property type="term" value="F:tRNA (cytidine-3-)-methyltransferase activity"/>
    <property type="evidence" value="ECO:0007669"/>
    <property type="project" value="TreeGrafter"/>
</dbReference>
<sequence>VGCGVGNSVFPIINSIKETDAFLFCCDFSPYAVQLVKAHPEYNESVCHAFVHDICEETACFPFPPQSLDVILAVFVLSAIHPDR</sequence>
<accession>A0A5C6PPE0</accession>
<dbReference type="InterPro" id="IPR026113">
    <property type="entry name" value="METTL2/6/8-like"/>
</dbReference>
<feature type="domain" description="Methyltransferase type 12" evidence="6">
    <location>
        <begin position="1"/>
        <end position="82"/>
    </location>
</feature>
<name>A0A5C6PPE0_9TELE</name>
<reference evidence="7 8" key="1">
    <citation type="submission" date="2019-04" db="EMBL/GenBank/DDBJ databases">
        <title>Chromosome genome assembly for Takifugu flavidus.</title>
        <authorList>
            <person name="Xiao S."/>
        </authorList>
    </citation>
    <scope>NUCLEOTIDE SEQUENCE [LARGE SCALE GENOMIC DNA]</scope>
    <source>
        <strain evidence="7">HTHZ2018</strain>
        <tissue evidence="7">Muscle</tissue>
    </source>
</reference>
<dbReference type="GO" id="GO:0032259">
    <property type="term" value="P:methylation"/>
    <property type="evidence" value="ECO:0007669"/>
    <property type="project" value="UniProtKB-KW"/>
</dbReference>
<dbReference type="PANTHER" id="PTHR22809">
    <property type="entry name" value="METHYLTRANSFERASE-RELATED"/>
    <property type="match status" value="1"/>
</dbReference>
<keyword evidence="8" id="KW-1185">Reference proteome</keyword>
<dbReference type="Gene3D" id="3.40.50.150">
    <property type="entry name" value="Vaccinia Virus protein VP39"/>
    <property type="match status" value="1"/>
</dbReference>
<evidence type="ECO:0000313" key="8">
    <source>
        <dbReference type="Proteomes" id="UP000324091"/>
    </source>
</evidence>
<evidence type="ECO:0000256" key="1">
    <source>
        <dbReference type="ARBA" id="ARBA00009725"/>
    </source>
</evidence>
<evidence type="ECO:0000313" key="7">
    <source>
        <dbReference type="EMBL" id="TWW80799.1"/>
    </source>
</evidence>
<evidence type="ECO:0000256" key="3">
    <source>
        <dbReference type="ARBA" id="ARBA00022679"/>
    </source>
</evidence>
<protein>
    <submittedName>
        <fullName evidence="7">Methyltransferase-like protein 8</fullName>
    </submittedName>
</protein>
<dbReference type="InterPro" id="IPR013217">
    <property type="entry name" value="Methyltransf_12"/>
</dbReference>
<dbReference type="AlphaFoldDB" id="A0A5C6PPE0"/>
<comment type="caution">
    <text evidence="7">The sequence shown here is derived from an EMBL/GenBank/DDBJ whole genome shotgun (WGS) entry which is preliminary data.</text>
</comment>
<evidence type="ECO:0000256" key="4">
    <source>
        <dbReference type="ARBA" id="ARBA00022691"/>
    </source>
</evidence>
<dbReference type="GO" id="GO:0008033">
    <property type="term" value="P:tRNA processing"/>
    <property type="evidence" value="ECO:0007669"/>
    <property type="project" value="UniProtKB-KW"/>
</dbReference>
<dbReference type="PANTHER" id="PTHR22809:SF3">
    <property type="entry name" value="TRNA N(3)-METHYLCYTIDINE METHYLTRANSFERASE"/>
    <property type="match status" value="1"/>
</dbReference>
<keyword evidence="4" id="KW-0949">S-adenosyl-L-methionine</keyword>
<dbReference type="Pfam" id="PF08242">
    <property type="entry name" value="Methyltransf_12"/>
    <property type="match status" value="1"/>
</dbReference>
<dbReference type="SUPFAM" id="SSF53335">
    <property type="entry name" value="S-adenosyl-L-methionine-dependent methyltransferases"/>
    <property type="match status" value="1"/>
</dbReference>
<organism evidence="7 8">
    <name type="scientific">Takifugu flavidus</name>
    <name type="common">sansaifugu</name>
    <dbReference type="NCBI Taxonomy" id="433684"/>
    <lineage>
        <taxon>Eukaryota</taxon>
        <taxon>Metazoa</taxon>
        <taxon>Chordata</taxon>
        <taxon>Craniata</taxon>
        <taxon>Vertebrata</taxon>
        <taxon>Euteleostomi</taxon>
        <taxon>Actinopterygii</taxon>
        <taxon>Neopterygii</taxon>
        <taxon>Teleostei</taxon>
        <taxon>Neoteleostei</taxon>
        <taxon>Acanthomorphata</taxon>
        <taxon>Eupercaria</taxon>
        <taxon>Tetraodontiformes</taxon>
        <taxon>Tetradontoidea</taxon>
        <taxon>Tetraodontidae</taxon>
        <taxon>Takifugu</taxon>
    </lineage>
</organism>
<dbReference type="Proteomes" id="UP000324091">
    <property type="component" value="Chromosome 1"/>
</dbReference>
<comment type="similarity">
    <text evidence="1">Belongs to the methyltransferase superfamily. METL family.</text>
</comment>
<feature type="non-terminal residue" evidence="7">
    <location>
        <position position="1"/>
    </location>
</feature>
<evidence type="ECO:0000256" key="2">
    <source>
        <dbReference type="ARBA" id="ARBA00022603"/>
    </source>
</evidence>
<evidence type="ECO:0000259" key="6">
    <source>
        <dbReference type="Pfam" id="PF08242"/>
    </source>
</evidence>
<keyword evidence="2 7" id="KW-0489">Methyltransferase</keyword>
<keyword evidence="5" id="KW-0819">tRNA processing</keyword>
<keyword evidence="3 7" id="KW-0808">Transferase</keyword>
<evidence type="ECO:0000256" key="5">
    <source>
        <dbReference type="ARBA" id="ARBA00022694"/>
    </source>
</evidence>
<gene>
    <name evidence="7" type="ORF">D4764_01G0006140</name>
</gene>
<dbReference type="InterPro" id="IPR029063">
    <property type="entry name" value="SAM-dependent_MTases_sf"/>
</dbReference>
<dbReference type="EMBL" id="RHFK02000001">
    <property type="protein sequence ID" value="TWW80799.1"/>
    <property type="molecule type" value="Genomic_DNA"/>
</dbReference>